<dbReference type="EMBL" id="DUMN01000477">
    <property type="protein sequence ID" value="HHV69306.1"/>
    <property type="molecule type" value="Genomic_DNA"/>
</dbReference>
<gene>
    <name evidence="2" type="ORF">GXX48_16910</name>
</gene>
<keyword evidence="1" id="KW-0472">Membrane</keyword>
<feature type="transmembrane region" description="Helical" evidence="1">
    <location>
        <begin position="47"/>
        <end position="66"/>
    </location>
</feature>
<organism evidence="2 3">
    <name type="scientific">Brucella intermedia</name>
    <dbReference type="NCBI Taxonomy" id="94625"/>
    <lineage>
        <taxon>Bacteria</taxon>
        <taxon>Pseudomonadati</taxon>
        <taxon>Pseudomonadota</taxon>
        <taxon>Alphaproteobacteria</taxon>
        <taxon>Hyphomicrobiales</taxon>
        <taxon>Brucellaceae</taxon>
        <taxon>Brucella/Ochrobactrum group</taxon>
        <taxon>Brucella</taxon>
    </lineage>
</organism>
<accession>A0A7V6U0R9</accession>
<evidence type="ECO:0000313" key="3">
    <source>
        <dbReference type="Proteomes" id="UP000551563"/>
    </source>
</evidence>
<evidence type="ECO:0000313" key="2">
    <source>
        <dbReference type="EMBL" id="HHV69306.1"/>
    </source>
</evidence>
<sequence>MTDQTPKRFEDLPEETKAFLLALRPDEVKTLDDGIRLVRSINTVSAFVKWIIVGILGIAVGIAMFGESISKIVKWFQTSG</sequence>
<keyword evidence="1" id="KW-1133">Transmembrane helix</keyword>
<keyword evidence="1" id="KW-0812">Transmembrane</keyword>
<dbReference type="Proteomes" id="UP000551563">
    <property type="component" value="Unassembled WGS sequence"/>
</dbReference>
<name>A0A7V6U0R9_9HYPH</name>
<proteinExistence type="predicted"/>
<protein>
    <submittedName>
        <fullName evidence="2">Uncharacterized protein</fullName>
    </submittedName>
</protein>
<reference evidence="2 3" key="1">
    <citation type="journal article" date="2020" name="Biotechnol. Biofuels">
        <title>New insights from the biogas microbiome by comprehensive genome-resolved metagenomics of nearly 1600 species originating from multiple anaerobic digesters.</title>
        <authorList>
            <person name="Campanaro S."/>
            <person name="Treu L."/>
            <person name="Rodriguez-R L.M."/>
            <person name="Kovalovszki A."/>
            <person name="Ziels R.M."/>
            <person name="Maus I."/>
            <person name="Zhu X."/>
            <person name="Kougias P.G."/>
            <person name="Basile A."/>
            <person name="Luo G."/>
            <person name="Schluter A."/>
            <person name="Konstantinidis K.T."/>
            <person name="Angelidaki I."/>
        </authorList>
    </citation>
    <scope>NUCLEOTIDE SEQUENCE [LARGE SCALE GENOMIC DNA]</scope>
    <source>
        <strain evidence="2">AS04akNAM_66</strain>
    </source>
</reference>
<dbReference type="AlphaFoldDB" id="A0A7V6U0R9"/>
<evidence type="ECO:0000256" key="1">
    <source>
        <dbReference type="SAM" id="Phobius"/>
    </source>
</evidence>
<comment type="caution">
    <text evidence="2">The sequence shown here is derived from an EMBL/GenBank/DDBJ whole genome shotgun (WGS) entry which is preliminary data.</text>
</comment>